<accession>A0AAJ1IDE3</accession>
<dbReference type="Proteomes" id="UP001221217">
    <property type="component" value="Unassembled WGS sequence"/>
</dbReference>
<proteinExistence type="predicted"/>
<name>A0AAJ1IDE3_9SPIO</name>
<dbReference type="AlphaFoldDB" id="A0AAJ1IDE3"/>
<protein>
    <submittedName>
        <fullName evidence="1">Uncharacterized protein</fullName>
    </submittedName>
</protein>
<organism evidence="1 2">
    <name type="scientific">Candidatus Thalassospirochaeta sargassi</name>
    <dbReference type="NCBI Taxonomy" id="3119039"/>
    <lineage>
        <taxon>Bacteria</taxon>
        <taxon>Pseudomonadati</taxon>
        <taxon>Spirochaetota</taxon>
        <taxon>Spirochaetia</taxon>
        <taxon>Spirochaetales</taxon>
        <taxon>Spirochaetaceae</taxon>
        <taxon>Candidatus Thalassospirochaeta</taxon>
    </lineage>
</organism>
<gene>
    <name evidence="1" type="ORF">PQJ61_01200</name>
</gene>
<evidence type="ECO:0000313" key="1">
    <source>
        <dbReference type="EMBL" id="MDC7225360.1"/>
    </source>
</evidence>
<dbReference type="EMBL" id="JAQQAL010000006">
    <property type="protein sequence ID" value="MDC7225360.1"/>
    <property type="molecule type" value="Genomic_DNA"/>
</dbReference>
<evidence type="ECO:0000313" key="2">
    <source>
        <dbReference type="Proteomes" id="UP001221217"/>
    </source>
</evidence>
<comment type="caution">
    <text evidence="1">The sequence shown here is derived from an EMBL/GenBank/DDBJ whole genome shotgun (WGS) entry which is preliminary data.</text>
</comment>
<reference evidence="1 2" key="1">
    <citation type="submission" date="2022-12" db="EMBL/GenBank/DDBJ databases">
        <title>Metagenome assembled genome from gulf of manar.</title>
        <authorList>
            <person name="Kohli P."/>
            <person name="Pk S."/>
            <person name="Venkata Ramana C."/>
            <person name="Sasikala C."/>
        </authorList>
    </citation>
    <scope>NUCLEOTIDE SEQUENCE [LARGE SCALE GENOMIC DNA]</scope>
    <source>
        <strain evidence="1">JB008</strain>
    </source>
</reference>
<sequence length="141" mass="16831">MDYKNDFVTRKRVEDDFVYFYVDWSPKYPVNRYIITKSVPARPGIFKLYYKDSVGKVRLFYMERVWYGGLRSEIRRASDPMEVSDRLRRAVLMKHSCYYSYTMIDSKLDAFDVLNAYSKQLLPKKAPPASSGRYEKIFIKD</sequence>